<organism evidence="1 2">
    <name type="scientific">Prochlorococcus marinus str. MIT 9116</name>
    <dbReference type="NCBI Taxonomy" id="167544"/>
    <lineage>
        <taxon>Bacteria</taxon>
        <taxon>Bacillati</taxon>
        <taxon>Cyanobacteriota</taxon>
        <taxon>Cyanophyceae</taxon>
        <taxon>Synechococcales</taxon>
        <taxon>Prochlorococcaceae</taxon>
        <taxon>Prochlorococcus</taxon>
    </lineage>
</organism>
<evidence type="ECO:0000313" key="2">
    <source>
        <dbReference type="Proteomes" id="UP000030491"/>
    </source>
</evidence>
<protein>
    <submittedName>
        <fullName evidence="1">Putative Vanadium/alternative nitrogenase delt</fullName>
    </submittedName>
</protein>
<dbReference type="RefSeq" id="WP_241432595.1">
    <property type="nucleotide sequence ID" value="NZ_JNAJ01000003.1"/>
</dbReference>
<dbReference type="AlphaFoldDB" id="A0A0A1ZVN2"/>
<name>A0A0A1ZVN2_PROMR</name>
<reference evidence="2" key="1">
    <citation type="journal article" date="2014" name="Sci. Data">
        <title>Genomes of diverse isolates of the marine cyanobacterium Prochlorococcus.</title>
        <authorList>
            <person name="Biller S."/>
            <person name="Berube P."/>
            <person name="Thompson J."/>
            <person name="Kelly L."/>
            <person name="Roggensack S."/>
            <person name="Awad L."/>
            <person name="Roache-Johnson K."/>
            <person name="Ding H."/>
            <person name="Giovannoni S.J."/>
            <person name="Moore L.R."/>
            <person name="Chisholm S.W."/>
        </authorList>
    </citation>
    <scope>NUCLEOTIDE SEQUENCE [LARGE SCALE GENOMIC DNA]</scope>
</reference>
<evidence type="ECO:0000313" key="1">
    <source>
        <dbReference type="EMBL" id="KGF93455.1"/>
    </source>
</evidence>
<sequence length="94" mass="10691">MKFLENIAADLEQRIAEASIGNASIPTILFCGCDPQLKKDMHKRAKRIGFKPSYSIKHPTIKVELQNLSNRKIETDIFKTITMDYTTFNLFAGI</sequence>
<proteinExistence type="predicted"/>
<dbReference type="PROSITE" id="PS51257">
    <property type="entry name" value="PROKAR_LIPOPROTEIN"/>
    <property type="match status" value="1"/>
</dbReference>
<accession>A0A0A1ZVN2</accession>
<gene>
    <name evidence="1" type="ORF">EU93_0084</name>
</gene>
<comment type="caution">
    <text evidence="1">The sequence shown here is derived from an EMBL/GenBank/DDBJ whole genome shotgun (WGS) entry which is preliminary data.</text>
</comment>
<dbReference type="EMBL" id="JNAJ01000003">
    <property type="protein sequence ID" value="KGF93455.1"/>
    <property type="molecule type" value="Genomic_DNA"/>
</dbReference>
<dbReference type="Proteomes" id="UP000030491">
    <property type="component" value="Unassembled WGS sequence"/>
</dbReference>